<dbReference type="SMART" id="SM01049">
    <property type="entry name" value="Cache_2"/>
    <property type="match status" value="1"/>
</dbReference>
<evidence type="ECO:0000256" key="6">
    <source>
        <dbReference type="ARBA" id="ARBA00023136"/>
    </source>
</evidence>
<dbReference type="PANTHER" id="PTHR43531:SF14">
    <property type="entry name" value="METHYL-ACCEPTING CHEMOTAXIS PROTEIN I-RELATED"/>
    <property type="match status" value="1"/>
</dbReference>
<keyword evidence="6 9" id="KW-0472">Membrane</keyword>
<dbReference type="SMART" id="SM00283">
    <property type="entry name" value="MA"/>
    <property type="match status" value="1"/>
</dbReference>
<comment type="similarity">
    <text evidence="7">Belongs to the methyl-accepting chemotaxis (MCP) protein family.</text>
</comment>
<keyword evidence="4 9" id="KW-0812">Transmembrane</keyword>
<dbReference type="InterPro" id="IPR004090">
    <property type="entry name" value="Chemotax_Me-accpt_rcpt"/>
</dbReference>
<dbReference type="RefSeq" id="WP_065309632.1">
    <property type="nucleotide sequence ID" value="NZ_LOCQ01000060.1"/>
</dbReference>
<keyword evidence="8" id="KW-0807">Transducer</keyword>
<gene>
    <name evidence="11" type="ORF">ASR47_100335</name>
</gene>
<dbReference type="Pfam" id="PF17200">
    <property type="entry name" value="sCache_2"/>
    <property type="match status" value="1"/>
</dbReference>
<dbReference type="PRINTS" id="PR00260">
    <property type="entry name" value="CHEMTRNSDUCR"/>
</dbReference>
<dbReference type="Pfam" id="PF00015">
    <property type="entry name" value="MCPsignal"/>
    <property type="match status" value="1"/>
</dbReference>
<evidence type="ECO:0000256" key="2">
    <source>
        <dbReference type="ARBA" id="ARBA00022475"/>
    </source>
</evidence>
<comment type="caution">
    <text evidence="11">The sequence shown here is derived from an EMBL/GenBank/DDBJ whole genome shotgun (WGS) entry which is preliminary data.</text>
</comment>
<dbReference type="GO" id="GO:0004888">
    <property type="term" value="F:transmembrane signaling receptor activity"/>
    <property type="evidence" value="ECO:0007669"/>
    <property type="project" value="InterPro"/>
</dbReference>
<dbReference type="InterPro" id="IPR051310">
    <property type="entry name" value="MCP_chemotaxis"/>
</dbReference>
<dbReference type="GO" id="GO:0007165">
    <property type="term" value="P:signal transduction"/>
    <property type="evidence" value="ECO:0007669"/>
    <property type="project" value="UniProtKB-KW"/>
</dbReference>
<dbReference type="GO" id="GO:0006935">
    <property type="term" value="P:chemotaxis"/>
    <property type="evidence" value="ECO:0007669"/>
    <property type="project" value="InterPro"/>
</dbReference>
<evidence type="ECO:0000256" key="4">
    <source>
        <dbReference type="ARBA" id="ARBA00022692"/>
    </source>
</evidence>
<dbReference type="Gene3D" id="3.30.450.20">
    <property type="entry name" value="PAS domain"/>
    <property type="match status" value="1"/>
</dbReference>
<evidence type="ECO:0000256" key="5">
    <source>
        <dbReference type="ARBA" id="ARBA00022989"/>
    </source>
</evidence>
<dbReference type="InterPro" id="IPR033480">
    <property type="entry name" value="sCache_2"/>
</dbReference>
<evidence type="ECO:0000256" key="9">
    <source>
        <dbReference type="SAM" id="Phobius"/>
    </source>
</evidence>
<evidence type="ECO:0000256" key="1">
    <source>
        <dbReference type="ARBA" id="ARBA00004651"/>
    </source>
</evidence>
<dbReference type="OrthoDB" id="8555762at2"/>
<proteinExistence type="inferred from homology"/>
<comment type="subcellular location">
    <subcellularLocation>
        <location evidence="1">Cell membrane</location>
        <topology evidence="1">Multi-pass membrane protein</topology>
    </subcellularLocation>
</comment>
<protein>
    <submittedName>
        <fullName evidence="11">Methyl-accepting chemotaxis protein</fullName>
    </submittedName>
</protein>
<accession>A0A1A7BY23</accession>
<evidence type="ECO:0000313" key="11">
    <source>
        <dbReference type="EMBL" id="OBV37375.1"/>
    </source>
</evidence>
<dbReference type="PANTHER" id="PTHR43531">
    <property type="entry name" value="PROTEIN ICFG"/>
    <property type="match status" value="1"/>
</dbReference>
<feature type="transmembrane region" description="Helical" evidence="9">
    <location>
        <begin position="183"/>
        <end position="203"/>
    </location>
</feature>
<dbReference type="EMBL" id="LOCQ01000060">
    <property type="protein sequence ID" value="OBV37375.1"/>
    <property type="molecule type" value="Genomic_DNA"/>
</dbReference>
<dbReference type="Proteomes" id="UP000092713">
    <property type="component" value="Unassembled WGS sequence"/>
</dbReference>
<keyword evidence="2" id="KW-1003">Cell membrane</keyword>
<evidence type="ECO:0000256" key="7">
    <source>
        <dbReference type="ARBA" id="ARBA00029447"/>
    </source>
</evidence>
<sequence>MKVSHRLILLVGAALLAMALLGAYSLRTLHQTMLHEREAQIVNMLKMGEHLVAHYHAEELAGHLARDEAQSAAKAALTQLNNEGKSYYWARLPNGLNLVHPNPKNIGVIAQGETMDGRPDAQAYVEALAHSEVGLVSVKSRRDGQLVAKLNGIIAFKPWGWWIGTGFFGDDIERVFWQAALQFLWFFLAALVLMSALGWQVILRVLGALGGEPAYAGEVTRRIAGRDLSVPVTLRRGDGDSLLHSIARMQQDLAATVRQVQGNAAAIAAASQEIAQGNLDLSARTEAQASALEQTAASMEELTGTVSQNAGNARQASSLASEATQLAERGGAVVARMVDTMGAIGQSSSRIADITGLIDAIAFQTNILALNAAVEAARAGEQGRGFAVVAGEVRNLAQRSAAAAKEIKDLIGLSGAQVAQGGALAGEAGEAMRHVVDGIAKVSACMRDISSATHEQSTGIAQVNQAIIGMDDVTQQNAALVEQAAAAAQAMQDQARQLAELVSLFRLERHGGHA</sequence>
<keyword evidence="12" id="KW-1185">Reference proteome</keyword>
<feature type="domain" description="Methyl-accepting transducer" evidence="10">
    <location>
        <begin position="263"/>
        <end position="492"/>
    </location>
</feature>
<organism evidence="11 12">
    <name type="scientific">Janthinobacterium psychrotolerans</name>
    <dbReference type="NCBI Taxonomy" id="1747903"/>
    <lineage>
        <taxon>Bacteria</taxon>
        <taxon>Pseudomonadati</taxon>
        <taxon>Pseudomonadota</taxon>
        <taxon>Betaproteobacteria</taxon>
        <taxon>Burkholderiales</taxon>
        <taxon>Oxalobacteraceae</taxon>
        <taxon>Janthinobacterium</taxon>
    </lineage>
</organism>
<dbReference type="FunFam" id="1.10.287.950:FF:000001">
    <property type="entry name" value="Methyl-accepting chemotaxis sensory transducer"/>
    <property type="match status" value="1"/>
</dbReference>
<evidence type="ECO:0000256" key="8">
    <source>
        <dbReference type="PROSITE-ProRule" id="PRU00284"/>
    </source>
</evidence>
<dbReference type="InterPro" id="IPR004089">
    <property type="entry name" value="MCPsignal_dom"/>
</dbReference>
<dbReference type="Gene3D" id="1.10.287.950">
    <property type="entry name" value="Methyl-accepting chemotaxis protein"/>
    <property type="match status" value="1"/>
</dbReference>
<dbReference type="GO" id="GO:0005886">
    <property type="term" value="C:plasma membrane"/>
    <property type="evidence" value="ECO:0007669"/>
    <property type="project" value="UniProtKB-SubCell"/>
</dbReference>
<dbReference type="SUPFAM" id="SSF58104">
    <property type="entry name" value="Methyl-accepting chemotaxis protein (MCP) signaling domain"/>
    <property type="match status" value="1"/>
</dbReference>
<evidence type="ECO:0000313" key="12">
    <source>
        <dbReference type="Proteomes" id="UP000092713"/>
    </source>
</evidence>
<dbReference type="STRING" id="1747903.ASR47_100335"/>
<reference evidence="11 12" key="1">
    <citation type="submission" date="2016-04" db="EMBL/GenBank/DDBJ databases">
        <title>Draft genome sequence of Janthinobacterium psychrotolerans sp. nov., isolated from freshwater sediments in Denmark.</title>
        <authorList>
            <person name="Gong X."/>
            <person name="Skrivergaard S."/>
            <person name="Korsgaard B.S."/>
            <person name="Schreiber L."/>
            <person name="Marshall I.P."/>
            <person name="Finster K."/>
            <person name="Schramm A."/>
        </authorList>
    </citation>
    <scope>NUCLEOTIDE SEQUENCE [LARGE SCALE GENOMIC DNA]</scope>
    <source>
        <strain evidence="11 12">S3-2</strain>
    </source>
</reference>
<dbReference type="AlphaFoldDB" id="A0A1A7BY23"/>
<keyword evidence="3" id="KW-0488">Methylation</keyword>
<evidence type="ECO:0000259" key="10">
    <source>
        <dbReference type="PROSITE" id="PS50111"/>
    </source>
</evidence>
<name>A0A1A7BY23_9BURK</name>
<dbReference type="PATRIC" id="fig|1747903.4.peg.884"/>
<evidence type="ECO:0000256" key="3">
    <source>
        <dbReference type="ARBA" id="ARBA00022481"/>
    </source>
</evidence>
<dbReference type="CDD" id="cd11386">
    <property type="entry name" value="MCP_signal"/>
    <property type="match status" value="1"/>
</dbReference>
<dbReference type="PROSITE" id="PS50111">
    <property type="entry name" value="CHEMOTAXIS_TRANSDUC_2"/>
    <property type="match status" value="1"/>
</dbReference>
<keyword evidence="5 9" id="KW-1133">Transmembrane helix</keyword>